<dbReference type="SMART" id="SM00022">
    <property type="entry name" value="PLAc"/>
    <property type="match status" value="1"/>
</dbReference>
<feature type="region of interest" description="Disordered" evidence="4">
    <location>
        <begin position="443"/>
        <end position="478"/>
    </location>
</feature>
<evidence type="ECO:0000256" key="3">
    <source>
        <dbReference type="PROSITE-ProRule" id="PRU00555"/>
    </source>
</evidence>
<evidence type="ECO:0000256" key="1">
    <source>
        <dbReference type="ARBA" id="ARBA00022801"/>
    </source>
</evidence>
<evidence type="ECO:0000256" key="2">
    <source>
        <dbReference type="ARBA" id="ARBA00023098"/>
    </source>
</evidence>
<protein>
    <submittedName>
        <fullName evidence="7">Cytosolic phospholipase A2 gamma isoform X1</fullName>
    </submittedName>
</protein>
<keyword evidence="6" id="KW-1185">Reference proteome</keyword>
<dbReference type="Pfam" id="PF01735">
    <property type="entry name" value="PLA2_B"/>
    <property type="match status" value="1"/>
</dbReference>
<dbReference type="GeneID" id="107119252"/>
<gene>
    <name evidence="7" type="primary">PLA2G4C</name>
</gene>
<accession>A0ABM1KU13</accession>
<dbReference type="Gene3D" id="3.40.1090.10">
    <property type="entry name" value="Cytosolic phospholipase A2 catalytic domain"/>
    <property type="match status" value="2"/>
</dbReference>
<name>A0ABM1KU13_GEKJA</name>
<sequence>MDTDVAGQGTTKVRLSTSLSKGEKEATDIRKEKIKEALAAHKIPYDSDTVPNIAVLGSGGGLRAMLALCGTLVELQEQNLLDCIMYLSGVSGSAWCMSSFYKTENWAERLKEMEKHQCETLTQSEFDFEAAAKAVLDAASDENYSLTDFWAYFIVHKMVKQLDETTLSEQRRSSESGKNPYPVYAAVNSDTFEEDLAGTWFEFTPHEVGVPGLGAYVDLRYFGSVFENRQLKEEKPQKNMCYLQGLWGSALGSEREIYESIKDSLGLFPNQDRSRTGDEETWDFQVVSTFYQAYQCVVELHLRVVDGKEVDALFDKLEKLLNTPKTTKSYEMVRKMRKTWPSSDATKRKNDCIGLGKALESDFGVEKMLGKPLKVIKEKVVDKIVEKPMEVIKDNRVVDTVVNKPMETIKDKLLKKPMEVMKDKVVDKPMEVIKGKTVDKVADKPKEAIKNGSQAASSGNKEADQLNPRGKPPSEQPTEAANVGYRVLRFVNVVRKTYSCLLTWTWGTINNFLYKCSDVNAPALTEEPVLSLIDAGLAINTAYPLILHPERNVKLILSFDFSSGDPFETLKKTVDYCKTQKIPFPRIDEKELNDTENPRDCYIFRGDNGLTVMHFPLFNKVNCPGKIKEYSDQFSTFKRNYTREETEKLIVAAKKNVINVRQKILEEIKRTMGSQYA</sequence>
<keyword evidence="2 3" id="KW-0443">Lipid metabolism</keyword>
<evidence type="ECO:0000313" key="6">
    <source>
        <dbReference type="Proteomes" id="UP000694871"/>
    </source>
</evidence>
<dbReference type="InterPro" id="IPR016035">
    <property type="entry name" value="Acyl_Trfase/lysoPLipase"/>
</dbReference>
<dbReference type="PANTHER" id="PTHR10728">
    <property type="entry name" value="CYTOSOLIC PHOSPHOLIPASE A2"/>
    <property type="match status" value="1"/>
</dbReference>
<reference evidence="7" key="1">
    <citation type="submission" date="2025-08" db="UniProtKB">
        <authorList>
            <consortium name="RefSeq"/>
        </authorList>
    </citation>
    <scope>IDENTIFICATION</scope>
</reference>
<proteinExistence type="predicted"/>
<evidence type="ECO:0000313" key="7">
    <source>
        <dbReference type="RefSeq" id="XP_015277200.1"/>
    </source>
</evidence>
<organism evidence="6 7">
    <name type="scientific">Gekko japonicus</name>
    <name type="common">Schlegel's Japanese gecko</name>
    <dbReference type="NCBI Taxonomy" id="146911"/>
    <lineage>
        <taxon>Eukaryota</taxon>
        <taxon>Metazoa</taxon>
        <taxon>Chordata</taxon>
        <taxon>Craniata</taxon>
        <taxon>Vertebrata</taxon>
        <taxon>Euteleostomi</taxon>
        <taxon>Lepidosauria</taxon>
        <taxon>Squamata</taxon>
        <taxon>Bifurcata</taxon>
        <taxon>Gekkota</taxon>
        <taxon>Gekkonidae</taxon>
        <taxon>Gekkoninae</taxon>
        <taxon>Gekko</taxon>
    </lineage>
</organism>
<dbReference type="InterPro" id="IPR002642">
    <property type="entry name" value="LysoPLipase_cat_dom"/>
</dbReference>
<keyword evidence="3" id="KW-0442">Lipid degradation</keyword>
<feature type="compositionally biased region" description="Polar residues" evidence="4">
    <location>
        <begin position="451"/>
        <end position="460"/>
    </location>
</feature>
<evidence type="ECO:0000259" key="5">
    <source>
        <dbReference type="PROSITE" id="PS51210"/>
    </source>
</evidence>
<dbReference type="PROSITE" id="PS51210">
    <property type="entry name" value="PLA2C"/>
    <property type="match status" value="1"/>
</dbReference>
<dbReference type="PANTHER" id="PTHR10728:SF39">
    <property type="entry name" value="CYTOSOLIC PHOSPHOLIPASE A2 GAMMA"/>
    <property type="match status" value="1"/>
</dbReference>
<feature type="domain" description="PLA2c" evidence="5">
    <location>
        <begin position="5"/>
        <end position="677"/>
    </location>
</feature>
<dbReference type="RefSeq" id="XP_015277200.1">
    <property type="nucleotide sequence ID" value="XM_015421714.1"/>
</dbReference>
<evidence type="ECO:0000256" key="4">
    <source>
        <dbReference type="SAM" id="MobiDB-lite"/>
    </source>
</evidence>
<keyword evidence="1 3" id="KW-0378">Hydrolase</keyword>
<dbReference type="SUPFAM" id="SSF52151">
    <property type="entry name" value="FabD/lysophospholipase-like"/>
    <property type="match status" value="2"/>
</dbReference>
<dbReference type="Proteomes" id="UP000694871">
    <property type="component" value="Unplaced"/>
</dbReference>